<accession>A0A0S2M0G3</accession>
<evidence type="ECO:0000313" key="2">
    <source>
        <dbReference type="Proteomes" id="UP000059574"/>
    </source>
</evidence>
<evidence type="ECO:0000313" key="1">
    <source>
        <dbReference type="EMBL" id="ALO67253.1"/>
    </source>
</evidence>
<proteinExistence type="predicted"/>
<gene>
    <name evidence="1" type="ORF">AS189_13020</name>
</gene>
<reference evidence="2" key="1">
    <citation type="submission" date="2015-11" db="EMBL/GenBank/DDBJ databases">
        <authorList>
            <person name="Kumar R."/>
            <person name="Singh D."/>
            <person name="Swarnkar M.K."/>
            <person name="Singh A.K."/>
            <person name="Kumar S."/>
        </authorList>
    </citation>
    <scope>NUCLEOTIDE SEQUENCE [LARGE SCALE GENOMIC DNA]</scope>
    <source>
        <strain evidence="2">ERGS4:06</strain>
    </source>
</reference>
<dbReference type="Gene3D" id="2.30.110.10">
    <property type="entry name" value="Electron Transport, Fmn-binding Protein, Chain A"/>
    <property type="match status" value="1"/>
</dbReference>
<dbReference type="OrthoDB" id="7062584at2"/>
<organism evidence="1 2">
    <name type="scientific">Arthrobacter alpinus</name>
    <dbReference type="NCBI Taxonomy" id="656366"/>
    <lineage>
        <taxon>Bacteria</taxon>
        <taxon>Bacillati</taxon>
        <taxon>Actinomycetota</taxon>
        <taxon>Actinomycetes</taxon>
        <taxon>Micrococcales</taxon>
        <taxon>Micrococcaceae</taxon>
        <taxon>Arthrobacter</taxon>
    </lineage>
</organism>
<sequence>MRDHAVAPKADILTAEQCWKLLGETSVGRLAVNVNGRPDVFPVNYKIDGESLIFRTGDGTKLNAITEDANVALESDAVSAEFGMAWSVVVKGRAEPISAESPALNSTVQGLFPWQGVGKNHLIRIVPETVTGRRFTLDASMTWNVPLSTAIRAGLE</sequence>
<reference evidence="1 2" key="2">
    <citation type="journal article" date="2016" name="J. Biotechnol.">
        <title>Complete genome sequence of Arthrobacter alpinus ERGS4:06, a yellow pigmented bacterium tolerant to cold and radiations isolated from Sikkim Himalaya.</title>
        <authorList>
            <person name="Kumar R."/>
            <person name="Singh D."/>
            <person name="Swarnkar M.K."/>
            <person name="Singh A.K."/>
            <person name="Kumar S."/>
        </authorList>
    </citation>
    <scope>NUCLEOTIDE SEQUENCE [LARGE SCALE GENOMIC DNA]</scope>
    <source>
        <strain evidence="1 2">ERGS4:06</strain>
    </source>
</reference>
<dbReference type="SUPFAM" id="SSF50475">
    <property type="entry name" value="FMN-binding split barrel"/>
    <property type="match status" value="1"/>
</dbReference>
<dbReference type="AlphaFoldDB" id="A0A0S2M0G3"/>
<dbReference type="RefSeq" id="WP_062289695.1">
    <property type="nucleotide sequence ID" value="NZ_CP013200.1"/>
</dbReference>
<dbReference type="Pfam" id="PF12900">
    <property type="entry name" value="Pyridox_ox_2"/>
    <property type="match status" value="1"/>
</dbReference>
<dbReference type="InterPro" id="IPR012349">
    <property type="entry name" value="Split_barrel_FMN-bd"/>
</dbReference>
<dbReference type="InterPro" id="IPR024747">
    <property type="entry name" value="Pyridox_Oxase-rel"/>
</dbReference>
<dbReference type="EMBL" id="CP013200">
    <property type="protein sequence ID" value="ALO67253.1"/>
    <property type="molecule type" value="Genomic_DNA"/>
</dbReference>
<protein>
    <submittedName>
        <fullName evidence="1">Flavin-nucleotide-binding protein</fullName>
    </submittedName>
</protein>
<name>A0A0S2M0G3_9MICC</name>
<dbReference type="Proteomes" id="UP000059574">
    <property type="component" value="Chromosome"/>
</dbReference>